<evidence type="ECO:0000256" key="6">
    <source>
        <dbReference type="ARBA" id="ARBA00022989"/>
    </source>
</evidence>
<protein>
    <recommendedName>
        <fullName evidence="11">Membrane insertase YidC/Oxa/ALB C-terminal domain-containing protein</fullName>
    </recommendedName>
</protein>
<dbReference type="EMBL" id="MHOH01000009">
    <property type="protein sequence ID" value="OGZ60978.1"/>
    <property type="molecule type" value="Genomic_DNA"/>
</dbReference>
<dbReference type="PANTHER" id="PTHR12428:SF65">
    <property type="entry name" value="CYTOCHROME C OXIDASE ASSEMBLY PROTEIN COX18, MITOCHONDRIAL"/>
    <property type="match status" value="1"/>
</dbReference>
<dbReference type="CDD" id="cd20070">
    <property type="entry name" value="5TM_YidC_Alb3"/>
    <property type="match status" value="1"/>
</dbReference>
<comment type="subcellular location">
    <subcellularLocation>
        <location evidence="1">Cell membrane</location>
        <topology evidence="1">Multi-pass membrane protein</topology>
    </subcellularLocation>
    <subcellularLocation>
        <location evidence="9">Membrane</location>
        <topology evidence="9">Multi-pass membrane protein</topology>
    </subcellularLocation>
</comment>
<feature type="domain" description="Membrane insertase YidC/Oxa/ALB C-terminal" evidence="11">
    <location>
        <begin position="33"/>
        <end position="235"/>
    </location>
</feature>
<evidence type="ECO:0000256" key="4">
    <source>
        <dbReference type="ARBA" id="ARBA00022692"/>
    </source>
</evidence>
<keyword evidence="6 10" id="KW-1133">Transmembrane helix</keyword>
<dbReference type="GO" id="GO:0051205">
    <property type="term" value="P:protein insertion into membrane"/>
    <property type="evidence" value="ECO:0007669"/>
    <property type="project" value="TreeGrafter"/>
</dbReference>
<evidence type="ECO:0000313" key="12">
    <source>
        <dbReference type="EMBL" id="OGZ60978.1"/>
    </source>
</evidence>
<gene>
    <name evidence="12" type="ORF">A2919_00545</name>
</gene>
<dbReference type="PANTHER" id="PTHR12428">
    <property type="entry name" value="OXA1"/>
    <property type="match status" value="1"/>
</dbReference>
<evidence type="ECO:0000256" key="5">
    <source>
        <dbReference type="ARBA" id="ARBA00022927"/>
    </source>
</evidence>
<feature type="transmembrane region" description="Helical" evidence="10">
    <location>
        <begin position="97"/>
        <end position="118"/>
    </location>
</feature>
<dbReference type="AlphaFoldDB" id="A0A1G2HGG0"/>
<evidence type="ECO:0000259" key="11">
    <source>
        <dbReference type="Pfam" id="PF02096"/>
    </source>
</evidence>
<dbReference type="GO" id="GO:0015031">
    <property type="term" value="P:protein transport"/>
    <property type="evidence" value="ECO:0007669"/>
    <property type="project" value="UniProtKB-KW"/>
</dbReference>
<evidence type="ECO:0000256" key="9">
    <source>
        <dbReference type="RuleBase" id="RU003945"/>
    </source>
</evidence>
<dbReference type="GO" id="GO:0032977">
    <property type="term" value="F:membrane insertase activity"/>
    <property type="evidence" value="ECO:0007669"/>
    <property type="project" value="InterPro"/>
</dbReference>
<organism evidence="12 13">
    <name type="scientific">Candidatus Spechtbacteria bacterium RIFCSPLOWO2_01_FULL_43_12</name>
    <dbReference type="NCBI Taxonomy" id="1802162"/>
    <lineage>
        <taxon>Bacteria</taxon>
        <taxon>Candidatus Spechtiibacteriota</taxon>
    </lineage>
</organism>
<keyword evidence="7 10" id="KW-0472">Membrane</keyword>
<keyword evidence="2" id="KW-0813">Transport</keyword>
<keyword evidence="4 9" id="KW-0812">Transmembrane</keyword>
<evidence type="ECO:0000256" key="2">
    <source>
        <dbReference type="ARBA" id="ARBA00022448"/>
    </source>
</evidence>
<evidence type="ECO:0000256" key="10">
    <source>
        <dbReference type="SAM" id="Phobius"/>
    </source>
</evidence>
<proteinExistence type="inferred from homology"/>
<keyword evidence="3" id="KW-1003">Cell membrane</keyword>
<sequence length="238" mass="26817">MNFFIELFNNLIFEPLLNFLIVTVNLVPGHSLGLSIIIVTVLIRLVLYPLSHKALVSQRKLFALSPEIKKIQEKLKEDKQAQSKAVMELYKKEGINPLAGCVPFLIQLPFIFGLYRVFLSELTPGSLPPLYSFVSAPQNISASFLSMSLTEPSIFLALSAAISQFFLSKFMFSRRKDMGISSGKKNDFQSMMGKQMMYVLPVVTFFIAQSFPAGLALYWVTTTLFSFGEQYIINKKIS</sequence>
<evidence type="ECO:0000313" key="13">
    <source>
        <dbReference type="Proteomes" id="UP000178835"/>
    </source>
</evidence>
<feature type="transmembrane region" description="Helical" evidence="10">
    <location>
        <begin position="198"/>
        <end position="220"/>
    </location>
</feature>
<accession>A0A1G2HGG0</accession>
<feature type="transmembrane region" description="Helical" evidence="10">
    <location>
        <begin position="32"/>
        <end position="50"/>
    </location>
</feature>
<reference evidence="12 13" key="1">
    <citation type="journal article" date="2016" name="Nat. Commun.">
        <title>Thousands of microbial genomes shed light on interconnected biogeochemical processes in an aquifer system.</title>
        <authorList>
            <person name="Anantharaman K."/>
            <person name="Brown C.T."/>
            <person name="Hug L.A."/>
            <person name="Sharon I."/>
            <person name="Castelle C.J."/>
            <person name="Probst A.J."/>
            <person name="Thomas B.C."/>
            <person name="Singh A."/>
            <person name="Wilkins M.J."/>
            <person name="Karaoz U."/>
            <person name="Brodie E.L."/>
            <person name="Williams K.H."/>
            <person name="Hubbard S.S."/>
            <person name="Banfield J.F."/>
        </authorList>
    </citation>
    <scope>NUCLEOTIDE SEQUENCE [LARGE SCALE GENOMIC DNA]</scope>
</reference>
<dbReference type="GO" id="GO:0005886">
    <property type="term" value="C:plasma membrane"/>
    <property type="evidence" value="ECO:0007669"/>
    <property type="project" value="UniProtKB-SubCell"/>
</dbReference>
<dbReference type="InterPro" id="IPR047196">
    <property type="entry name" value="YidC_ALB_C"/>
</dbReference>
<dbReference type="NCBIfam" id="TIGR03592">
    <property type="entry name" value="yidC_oxa1_cterm"/>
    <property type="match status" value="1"/>
</dbReference>
<feature type="transmembrane region" description="Helical" evidence="10">
    <location>
        <begin position="154"/>
        <end position="172"/>
    </location>
</feature>
<comment type="caution">
    <text evidence="12">The sequence shown here is derived from an EMBL/GenBank/DDBJ whole genome shotgun (WGS) entry which is preliminary data.</text>
</comment>
<dbReference type="InterPro" id="IPR028055">
    <property type="entry name" value="YidC/Oxa/ALB_C"/>
</dbReference>
<dbReference type="Pfam" id="PF02096">
    <property type="entry name" value="60KD_IMP"/>
    <property type="match status" value="1"/>
</dbReference>
<evidence type="ECO:0000256" key="8">
    <source>
        <dbReference type="ARBA" id="ARBA00023186"/>
    </source>
</evidence>
<comment type="similarity">
    <text evidence="9">Belongs to the OXA1/ALB3/YidC family.</text>
</comment>
<name>A0A1G2HGG0_9BACT</name>
<evidence type="ECO:0000256" key="3">
    <source>
        <dbReference type="ARBA" id="ARBA00022475"/>
    </source>
</evidence>
<dbReference type="InterPro" id="IPR001708">
    <property type="entry name" value="YidC/ALB3/OXA1/COX18"/>
</dbReference>
<keyword evidence="5" id="KW-0653">Protein transport</keyword>
<evidence type="ECO:0000256" key="7">
    <source>
        <dbReference type="ARBA" id="ARBA00023136"/>
    </source>
</evidence>
<keyword evidence="8" id="KW-0143">Chaperone</keyword>
<dbReference type="Proteomes" id="UP000178835">
    <property type="component" value="Unassembled WGS sequence"/>
</dbReference>
<evidence type="ECO:0000256" key="1">
    <source>
        <dbReference type="ARBA" id="ARBA00004651"/>
    </source>
</evidence>